<dbReference type="InterPro" id="IPR039391">
    <property type="entry name" value="Phytocyanin-like"/>
</dbReference>
<evidence type="ECO:0000313" key="6">
    <source>
        <dbReference type="EMBL" id="KAJ8480543.1"/>
    </source>
</evidence>
<evidence type="ECO:0000313" key="7">
    <source>
        <dbReference type="Proteomes" id="UP001222027"/>
    </source>
</evidence>
<dbReference type="GO" id="GO:0005886">
    <property type="term" value="C:plasma membrane"/>
    <property type="evidence" value="ECO:0007669"/>
    <property type="project" value="TreeGrafter"/>
</dbReference>
<feature type="signal peptide" evidence="4">
    <location>
        <begin position="1"/>
        <end position="23"/>
    </location>
</feature>
<dbReference type="PROSITE" id="PS51485">
    <property type="entry name" value="PHYTOCYANIN"/>
    <property type="match status" value="1"/>
</dbReference>
<feature type="compositionally biased region" description="Low complexity" evidence="3">
    <location>
        <begin position="124"/>
        <end position="151"/>
    </location>
</feature>
<dbReference type="PANTHER" id="PTHR33021">
    <property type="entry name" value="BLUE COPPER PROTEIN"/>
    <property type="match status" value="1"/>
</dbReference>
<keyword evidence="1" id="KW-0479">Metal-binding</keyword>
<reference evidence="6 7" key="1">
    <citation type="submission" date="2022-12" db="EMBL/GenBank/DDBJ databases">
        <title>Chromosome-scale assembly of the Ensete ventricosum genome.</title>
        <authorList>
            <person name="Dussert Y."/>
            <person name="Stocks J."/>
            <person name="Wendawek A."/>
            <person name="Woldeyes F."/>
            <person name="Nichols R.A."/>
            <person name="Borrell J.S."/>
        </authorList>
    </citation>
    <scope>NUCLEOTIDE SEQUENCE [LARGE SCALE GENOMIC DNA]</scope>
    <source>
        <strain evidence="7">cv. Maze</strain>
        <tissue evidence="6">Seeds</tissue>
    </source>
</reference>
<gene>
    <name evidence="6" type="ORF">OPV22_024270</name>
</gene>
<feature type="chain" id="PRO_5043709441" description="Phytocyanin domain-containing protein" evidence="4">
    <location>
        <begin position="24"/>
        <end position="178"/>
    </location>
</feature>
<name>A0AAV8QSJ6_ENSVE</name>
<feature type="region of interest" description="Disordered" evidence="3">
    <location>
        <begin position="120"/>
        <end position="155"/>
    </location>
</feature>
<sequence length="178" mass="18649">MARRSSMALGVLLLLCCATWVSATDYSVGDATGWELNFNYTTWTSGKSFVVGDKLVFKYDASHHNVEEVNAAAYNVCSSSSPITRATSGQTTISLDTSGKRYFICGISNHCSQGMKLEVDVAESSSTSPSPPSSSTSNTTTPPSGTTNNNNDSGAGSLSPVHAMVAFVGLVVLKLGVF</sequence>
<dbReference type="AlphaFoldDB" id="A0AAV8QSJ6"/>
<keyword evidence="2" id="KW-0325">Glycoprotein</keyword>
<dbReference type="Gene3D" id="2.60.40.420">
    <property type="entry name" value="Cupredoxins - blue copper proteins"/>
    <property type="match status" value="1"/>
</dbReference>
<dbReference type="Proteomes" id="UP001222027">
    <property type="component" value="Unassembled WGS sequence"/>
</dbReference>
<protein>
    <recommendedName>
        <fullName evidence="5">Phytocyanin domain-containing protein</fullName>
    </recommendedName>
</protein>
<feature type="domain" description="Phytocyanin" evidence="5">
    <location>
        <begin position="24"/>
        <end position="123"/>
    </location>
</feature>
<dbReference type="CDD" id="cd04216">
    <property type="entry name" value="Phytocyanin"/>
    <property type="match status" value="1"/>
</dbReference>
<dbReference type="InterPro" id="IPR008972">
    <property type="entry name" value="Cupredoxin"/>
</dbReference>
<evidence type="ECO:0000256" key="1">
    <source>
        <dbReference type="ARBA" id="ARBA00022723"/>
    </source>
</evidence>
<dbReference type="SUPFAM" id="SSF49503">
    <property type="entry name" value="Cupredoxins"/>
    <property type="match status" value="1"/>
</dbReference>
<keyword evidence="7" id="KW-1185">Reference proteome</keyword>
<comment type="caution">
    <text evidence="6">The sequence shown here is derived from an EMBL/GenBank/DDBJ whole genome shotgun (WGS) entry which is preliminary data.</text>
</comment>
<dbReference type="EMBL" id="JAQQAF010000006">
    <property type="protein sequence ID" value="KAJ8480543.1"/>
    <property type="molecule type" value="Genomic_DNA"/>
</dbReference>
<organism evidence="6 7">
    <name type="scientific">Ensete ventricosum</name>
    <name type="common">Abyssinian banana</name>
    <name type="synonym">Musa ensete</name>
    <dbReference type="NCBI Taxonomy" id="4639"/>
    <lineage>
        <taxon>Eukaryota</taxon>
        <taxon>Viridiplantae</taxon>
        <taxon>Streptophyta</taxon>
        <taxon>Embryophyta</taxon>
        <taxon>Tracheophyta</taxon>
        <taxon>Spermatophyta</taxon>
        <taxon>Magnoliopsida</taxon>
        <taxon>Liliopsida</taxon>
        <taxon>Zingiberales</taxon>
        <taxon>Musaceae</taxon>
        <taxon>Ensete</taxon>
    </lineage>
</organism>
<dbReference type="GO" id="GO:0009055">
    <property type="term" value="F:electron transfer activity"/>
    <property type="evidence" value="ECO:0007669"/>
    <property type="project" value="InterPro"/>
</dbReference>
<dbReference type="PANTHER" id="PTHR33021:SF339">
    <property type="entry name" value="OS07G0570600 PROTEIN"/>
    <property type="match status" value="1"/>
</dbReference>
<dbReference type="FunFam" id="2.60.40.420:FF:000003">
    <property type="entry name" value="Blue copper"/>
    <property type="match status" value="1"/>
</dbReference>
<accession>A0AAV8QSJ6</accession>
<dbReference type="GO" id="GO:0046872">
    <property type="term" value="F:metal ion binding"/>
    <property type="evidence" value="ECO:0007669"/>
    <property type="project" value="UniProtKB-KW"/>
</dbReference>
<evidence type="ECO:0000256" key="2">
    <source>
        <dbReference type="ARBA" id="ARBA00023180"/>
    </source>
</evidence>
<dbReference type="Pfam" id="PF02298">
    <property type="entry name" value="Cu_bind_like"/>
    <property type="match status" value="1"/>
</dbReference>
<dbReference type="InterPro" id="IPR003245">
    <property type="entry name" value="Phytocyanin_dom"/>
</dbReference>
<evidence type="ECO:0000256" key="4">
    <source>
        <dbReference type="SAM" id="SignalP"/>
    </source>
</evidence>
<evidence type="ECO:0000259" key="5">
    <source>
        <dbReference type="PROSITE" id="PS51485"/>
    </source>
</evidence>
<proteinExistence type="predicted"/>
<evidence type="ECO:0000256" key="3">
    <source>
        <dbReference type="SAM" id="MobiDB-lite"/>
    </source>
</evidence>
<keyword evidence="4" id="KW-0732">Signal</keyword>